<dbReference type="AlphaFoldDB" id="A0A917SAP1"/>
<protein>
    <submittedName>
        <fullName evidence="2">Membrane protein</fullName>
    </submittedName>
</protein>
<evidence type="ECO:0000313" key="2">
    <source>
        <dbReference type="EMBL" id="GGL64847.1"/>
    </source>
</evidence>
<feature type="transmembrane region" description="Helical" evidence="1">
    <location>
        <begin position="32"/>
        <end position="53"/>
    </location>
</feature>
<keyword evidence="1" id="KW-0812">Transmembrane</keyword>
<gene>
    <name evidence="2" type="ORF">GCM10011575_24030</name>
</gene>
<reference evidence="2" key="2">
    <citation type="submission" date="2020-09" db="EMBL/GenBank/DDBJ databases">
        <authorList>
            <person name="Sun Q."/>
            <person name="Zhou Y."/>
        </authorList>
    </citation>
    <scope>NUCLEOTIDE SEQUENCE</scope>
    <source>
        <strain evidence="2">CGMCC 4.7306</strain>
    </source>
</reference>
<comment type="caution">
    <text evidence="2">The sequence shown here is derived from an EMBL/GenBank/DDBJ whole genome shotgun (WGS) entry which is preliminary data.</text>
</comment>
<dbReference type="EMBL" id="BMMZ01000005">
    <property type="protein sequence ID" value="GGL64847.1"/>
    <property type="molecule type" value="Genomic_DNA"/>
</dbReference>
<feature type="transmembrane region" description="Helical" evidence="1">
    <location>
        <begin position="168"/>
        <end position="188"/>
    </location>
</feature>
<feature type="transmembrane region" description="Helical" evidence="1">
    <location>
        <begin position="116"/>
        <end position="136"/>
    </location>
</feature>
<sequence length="197" mass="20210">MSDSIPAGSVPTRDHDDSGAVIGSTTTLRNLYYLRFGFAVVWAALLILIAHAINPATAVLLIIYPAFDLVAAVIDFRSSGSSRAKAPLYVNMALSLLTAVGLAVAAGSGIPAVLRVWGAWAITAGIVQLIVAILRYRLGGQWAMILSGGISVIAGCGFVVMAGGSSAALTGVGGYAILGGVFFLISAIRLHRAIAAR</sequence>
<accession>A0A917SAP1</accession>
<evidence type="ECO:0000313" key="3">
    <source>
        <dbReference type="Proteomes" id="UP000613840"/>
    </source>
</evidence>
<organism evidence="2 3">
    <name type="scientific">Microlunatus endophyticus</name>
    <dbReference type="NCBI Taxonomy" id="1716077"/>
    <lineage>
        <taxon>Bacteria</taxon>
        <taxon>Bacillati</taxon>
        <taxon>Actinomycetota</taxon>
        <taxon>Actinomycetes</taxon>
        <taxon>Propionibacteriales</taxon>
        <taxon>Propionibacteriaceae</taxon>
        <taxon>Microlunatus</taxon>
    </lineage>
</organism>
<feature type="transmembrane region" description="Helical" evidence="1">
    <location>
        <begin position="59"/>
        <end position="76"/>
    </location>
</feature>
<reference evidence="2" key="1">
    <citation type="journal article" date="2014" name="Int. J. Syst. Evol. Microbiol.">
        <title>Complete genome sequence of Corynebacterium casei LMG S-19264T (=DSM 44701T), isolated from a smear-ripened cheese.</title>
        <authorList>
            <consortium name="US DOE Joint Genome Institute (JGI-PGF)"/>
            <person name="Walter F."/>
            <person name="Albersmeier A."/>
            <person name="Kalinowski J."/>
            <person name="Ruckert C."/>
        </authorList>
    </citation>
    <scope>NUCLEOTIDE SEQUENCE</scope>
    <source>
        <strain evidence="2">CGMCC 4.7306</strain>
    </source>
</reference>
<dbReference type="Proteomes" id="UP000613840">
    <property type="component" value="Unassembled WGS sequence"/>
</dbReference>
<keyword evidence="1" id="KW-0472">Membrane</keyword>
<keyword evidence="1" id="KW-1133">Transmembrane helix</keyword>
<feature type="transmembrane region" description="Helical" evidence="1">
    <location>
        <begin position="143"/>
        <end position="162"/>
    </location>
</feature>
<name>A0A917SAP1_9ACTN</name>
<keyword evidence="3" id="KW-1185">Reference proteome</keyword>
<evidence type="ECO:0000256" key="1">
    <source>
        <dbReference type="SAM" id="Phobius"/>
    </source>
</evidence>
<dbReference type="RefSeq" id="WP_229670004.1">
    <property type="nucleotide sequence ID" value="NZ_BMMZ01000005.1"/>
</dbReference>
<feature type="transmembrane region" description="Helical" evidence="1">
    <location>
        <begin position="88"/>
        <end position="110"/>
    </location>
</feature>
<proteinExistence type="predicted"/>